<feature type="compositionally biased region" description="Gly residues" evidence="1">
    <location>
        <begin position="1"/>
        <end position="19"/>
    </location>
</feature>
<evidence type="ECO:0000313" key="2">
    <source>
        <dbReference type="EMBL" id="QBP29197.1"/>
    </source>
</evidence>
<gene>
    <name evidence="2" type="primary">121</name>
    <name evidence="2" type="ORF">SEA_SILVERLEAF_124</name>
</gene>
<dbReference type="EMBL" id="MK494092">
    <property type="protein sequence ID" value="QBP29197.1"/>
    <property type="molecule type" value="Genomic_DNA"/>
</dbReference>
<evidence type="ECO:0000313" key="3">
    <source>
        <dbReference type="Proteomes" id="UP000294870"/>
    </source>
</evidence>
<reference evidence="2 3" key="1">
    <citation type="submission" date="2019-02" db="EMBL/GenBank/DDBJ databases">
        <authorList>
            <person name="Valenzuela R.K."/>
            <person name="Sawyer E."/>
            <person name="Patton C.J."/>
            <person name="Kotturi H."/>
            <person name="Garlena R.A."/>
            <person name="Russell D.A."/>
            <person name="Pope W.H."/>
            <person name="Jacobs-Sera D."/>
            <person name="Hatfull G.F."/>
        </authorList>
    </citation>
    <scope>NUCLEOTIDE SEQUENCE [LARGE SCALE GENOMIC DNA]</scope>
</reference>
<sequence>MGRGRGTGGGKGGGKGNTGGSVDDVPVDKPSKVDEAAEKTDNPGAAADELGLEGKDKDHFVNGANAEDRRLTPGTSPEEAVQKFQLAVKAYERKYGRGAARMYSRGAYWSLVRFLKTAFAVASTVQQGGSAPALAAVNTALLAAYWIDRAKK</sequence>
<protein>
    <submittedName>
        <fullName evidence="2">Uncharacterized protein</fullName>
    </submittedName>
</protein>
<proteinExistence type="predicted"/>
<accession>A0A482J5D4</accession>
<dbReference type="RefSeq" id="YP_010101419.1">
    <property type="nucleotide sequence ID" value="NC_055790.1"/>
</dbReference>
<feature type="region of interest" description="Disordered" evidence="1">
    <location>
        <begin position="1"/>
        <end position="58"/>
    </location>
</feature>
<name>A0A482J5D4_9CAUD</name>
<feature type="compositionally biased region" description="Basic and acidic residues" evidence="1">
    <location>
        <begin position="26"/>
        <end position="41"/>
    </location>
</feature>
<dbReference type="Proteomes" id="UP000294870">
    <property type="component" value="Segment"/>
</dbReference>
<keyword evidence="3" id="KW-1185">Reference proteome</keyword>
<organism evidence="2 3">
    <name type="scientific">Mycobacterium phage Silverleaf</name>
    <dbReference type="NCBI Taxonomy" id="2517969"/>
    <lineage>
        <taxon>Viruses</taxon>
        <taxon>Duplodnaviria</taxon>
        <taxon>Heunggongvirae</taxon>
        <taxon>Uroviricota</taxon>
        <taxon>Caudoviricetes</taxon>
        <taxon>Vilmaviridae</taxon>
        <taxon>Lclasvirinae</taxon>
        <taxon>Bronvirus</taxon>
        <taxon>Bronvirus silverleaf</taxon>
    </lineage>
</organism>
<dbReference type="GeneID" id="65119140"/>
<dbReference type="KEGG" id="vg:65119140"/>
<evidence type="ECO:0000256" key="1">
    <source>
        <dbReference type="SAM" id="MobiDB-lite"/>
    </source>
</evidence>